<organism evidence="11 12">
    <name type="scientific">Catenulispora subtropica</name>
    <dbReference type="NCBI Taxonomy" id="450798"/>
    <lineage>
        <taxon>Bacteria</taxon>
        <taxon>Bacillati</taxon>
        <taxon>Actinomycetota</taxon>
        <taxon>Actinomycetes</taxon>
        <taxon>Catenulisporales</taxon>
        <taxon>Catenulisporaceae</taxon>
        <taxon>Catenulispora</taxon>
    </lineage>
</organism>
<evidence type="ECO:0000256" key="10">
    <source>
        <dbReference type="SAM" id="Phobius"/>
    </source>
</evidence>
<evidence type="ECO:0000313" key="11">
    <source>
        <dbReference type="EMBL" id="GAA1968746.1"/>
    </source>
</evidence>
<comment type="pathway">
    <text evidence="2">Glycolipid biosynthesis; glycosylphosphatidylinositol-anchor biosynthesis.</text>
</comment>
<accession>A0ABN2RH57</accession>
<keyword evidence="8 10" id="KW-1133">Transmembrane helix</keyword>
<evidence type="ECO:0000256" key="8">
    <source>
        <dbReference type="ARBA" id="ARBA00022989"/>
    </source>
</evidence>
<feature type="transmembrane region" description="Helical" evidence="10">
    <location>
        <begin position="209"/>
        <end position="226"/>
    </location>
</feature>
<feature type="transmembrane region" description="Helical" evidence="10">
    <location>
        <begin position="178"/>
        <end position="202"/>
    </location>
</feature>
<dbReference type="InterPro" id="IPR007315">
    <property type="entry name" value="PIG-V/Gpi18"/>
</dbReference>
<name>A0ABN2RH57_9ACTN</name>
<feature type="transmembrane region" description="Helical" evidence="10">
    <location>
        <begin position="246"/>
        <end position="265"/>
    </location>
</feature>
<sequence>MSTAVEHEAVEAEKTVEAISEIAEPENERFSLRGFASHRRSIVVALGVYNGLHVVAFLALLWILHARGEPLNKFLHQGWDSSFYLGIAQDGYRHSTDYAFFPLYPMLVRGFQAITGTSFNYAGVLVSLLTGSAAAVGIRYVGERITNGRTALILVALWAVVPSAIIQVWGYADGLFTALAAWTLHALLRRAWLTAGILTFFAGLTRPSASALIVAVGLAALVAIVRREDGGGQGDGDARWRPWAGAAIAPLGLLAWVLSVGHHFGSLTGYFRMQHDVWSNWFDGGRTTYEDLTSLFDGRGDKPPVVFLIACATMVAVPFLLVLAHRRLPWPLLVFCAALTVLVLGSHRQSFIVPRELMPAFPLLLPIAQTLAWAKTRGLVVAMVAIAAMSGWYAWFMPLTYGSP</sequence>
<evidence type="ECO:0000313" key="12">
    <source>
        <dbReference type="Proteomes" id="UP001499854"/>
    </source>
</evidence>
<evidence type="ECO:0000256" key="5">
    <source>
        <dbReference type="ARBA" id="ARBA00022679"/>
    </source>
</evidence>
<reference evidence="11 12" key="1">
    <citation type="journal article" date="2019" name="Int. J. Syst. Evol. Microbiol.">
        <title>The Global Catalogue of Microorganisms (GCM) 10K type strain sequencing project: providing services to taxonomists for standard genome sequencing and annotation.</title>
        <authorList>
            <consortium name="The Broad Institute Genomics Platform"/>
            <consortium name="The Broad Institute Genome Sequencing Center for Infectious Disease"/>
            <person name="Wu L."/>
            <person name="Ma J."/>
        </authorList>
    </citation>
    <scope>NUCLEOTIDE SEQUENCE [LARGE SCALE GENOMIC DNA]</scope>
    <source>
        <strain evidence="11 12">JCM 16013</strain>
    </source>
</reference>
<protein>
    <submittedName>
        <fullName evidence="11">Membrane protein</fullName>
    </submittedName>
</protein>
<feature type="transmembrane region" description="Helical" evidence="10">
    <location>
        <begin position="119"/>
        <end position="138"/>
    </location>
</feature>
<keyword evidence="7" id="KW-0256">Endoplasmic reticulum</keyword>
<feature type="transmembrane region" description="Helical" evidence="10">
    <location>
        <begin position="328"/>
        <end position="345"/>
    </location>
</feature>
<evidence type="ECO:0000256" key="7">
    <source>
        <dbReference type="ARBA" id="ARBA00022824"/>
    </source>
</evidence>
<evidence type="ECO:0000256" key="3">
    <source>
        <dbReference type="ARBA" id="ARBA00022502"/>
    </source>
</evidence>
<feature type="transmembrane region" description="Helical" evidence="10">
    <location>
        <begin position="42"/>
        <end position="64"/>
    </location>
</feature>
<keyword evidence="12" id="KW-1185">Reference proteome</keyword>
<keyword evidence="3" id="KW-0337">GPI-anchor biosynthesis</keyword>
<keyword evidence="9 10" id="KW-0472">Membrane</keyword>
<dbReference type="Proteomes" id="UP001499854">
    <property type="component" value="Unassembled WGS sequence"/>
</dbReference>
<evidence type="ECO:0000256" key="2">
    <source>
        <dbReference type="ARBA" id="ARBA00004687"/>
    </source>
</evidence>
<dbReference type="Pfam" id="PF04188">
    <property type="entry name" value="Mannosyl_trans2"/>
    <property type="match status" value="1"/>
</dbReference>
<keyword evidence="4" id="KW-0328">Glycosyltransferase</keyword>
<dbReference type="RefSeq" id="WP_344657530.1">
    <property type="nucleotide sequence ID" value="NZ_BAAAQM010000014.1"/>
</dbReference>
<evidence type="ECO:0000256" key="9">
    <source>
        <dbReference type="ARBA" id="ARBA00023136"/>
    </source>
</evidence>
<evidence type="ECO:0000256" key="4">
    <source>
        <dbReference type="ARBA" id="ARBA00022676"/>
    </source>
</evidence>
<feature type="transmembrane region" description="Helical" evidence="10">
    <location>
        <begin position="150"/>
        <end position="172"/>
    </location>
</feature>
<evidence type="ECO:0000256" key="1">
    <source>
        <dbReference type="ARBA" id="ARBA00004477"/>
    </source>
</evidence>
<keyword evidence="6 10" id="KW-0812">Transmembrane</keyword>
<feature type="transmembrane region" description="Helical" evidence="10">
    <location>
        <begin position="305"/>
        <end position="322"/>
    </location>
</feature>
<comment type="caution">
    <text evidence="11">The sequence shown here is derived from an EMBL/GenBank/DDBJ whole genome shotgun (WGS) entry which is preliminary data.</text>
</comment>
<dbReference type="EMBL" id="BAAAQM010000014">
    <property type="protein sequence ID" value="GAA1968746.1"/>
    <property type="molecule type" value="Genomic_DNA"/>
</dbReference>
<gene>
    <name evidence="11" type="ORF">GCM10009838_29100</name>
</gene>
<feature type="transmembrane region" description="Helical" evidence="10">
    <location>
        <begin position="380"/>
        <end position="401"/>
    </location>
</feature>
<comment type="subcellular location">
    <subcellularLocation>
        <location evidence="1">Endoplasmic reticulum membrane</location>
        <topology evidence="1">Multi-pass membrane protein</topology>
    </subcellularLocation>
</comment>
<dbReference type="PANTHER" id="PTHR12468:SF2">
    <property type="entry name" value="GPI MANNOSYLTRANSFERASE 2"/>
    <property type="match status" value="1"/>
</dbReference>
<keyword evidence="5" id="KW-0808">Transferase</keyword>
<proteinExistence type="predicted"/>
<dbReference type="PANTHER" id="PTHR12468">
    <property type="entry name" value="GPI MANNOSYLTRANSFERASE 2"/>
    <property type="match status" value="1"/>
</dbReference>
<evidence type="ECO:0000256" key="6">
    <source>
        <dbReference type="ARBA" id="ARBA00022692"/>
    </source>
</evidence>